<evidence type="ECO:0000256" key="8">
    <source>
        <dbReference type="ARBA" id="ARBA00023004"/>
    </source>
</evidence>
<feature type="domain" description="FAD/NAD(P)-binding" evidence="11">
    <location>
        <begin position="378"/>
        <end position="640"/>
    </location>
</feature>
<evidence type="ECO:0000256" key="4">
    <source>
        <dbReference type="ARBA" id="ARBA00022630"/>
    </source>
</evidence>
<keyword evidence="7" id="KW-0560">Oxidoreductase</keyword>
<dbReference type="Gene3D" id="3.40.50.720">
    <property type="entry name" value="NAD(P)-binding Rossmann-like Domain"/>
    <property type="match status" value="1"/>
</dbReference>
<keyword evidence="9" id="KW-0411">Iron-sulfur</keyword>
<evidence type="ECO:0000256" key="6">
    <source>
        <dbReference type="ARBA" id="ARBA00022723"/>
    </source>
</evidence>
<dbReference type="Proteomes" id="UP000298460">
    <property type="component" value="Unassembled WGS sequence"/>
</dbReference>
<evidence type="ECO:0000256" key="3">
    <source>
        <dbReference type="ARBA" id="ARBA00011048"/>
    </source>
</evidence>
<dbReference type="InterPro" id="IPR051793">
    <property type="entry name" value="NADH:flavin_oxidoreductase"/>
</dbReference>
<evidence type="ECO:0000256" key="9">
    <source>
        <dbReference type="ARBA" id="ARBA00023014"/>
    </source>
</evidence>
<evidence type="ECO:0000256" key="5">
    <source>
        <dbReference type="ARBA" id="ARBA00022643"/>
    </source>
</evidence>
<dbReference type="Pfam" id="PF00724">
    <property type="entry name" value="Oxidored_FMN"/>
    <property type="match status" value="1"/>
</dbReference>
<dbReference type="InterPro" id="IPR001155">
    <property type="entry name" value="OxRdtase_FMN_N"/>
</dbReference>
<dbReference type="GO" id="GO:0010181">
    <property type="term" value="F:FMN binding"/>
    <property type="evidence" value="ECO:0007669"/>
    <property type="project" value="InterPro"/>
</dbReference>
<keyword evidence="5" id="KW-0288">FMN</keyword>
<comment type="cofactor">
    <cofactor evidence="1">
        <name>FMN</name>
        <dbReference type="ChEBI" id="CHEBI:58210"/>
    </cofactor>
</comment>
<comment type="caution">
    <text evidence="12">The sequence shown here is derived from an EMBL/GenBank/DDBJ whole genome shotgun (WGS) entry which is preliminary data.</text>
</comment>
<evidence type="ECO:0000256" key="2">
    <source>
        <dbReference type="ARBA" id="ARBA00001966"/>
    </source>
</evidence>
<dbReference type="Pfam" id="PF07992">
    <property type="entry name" value="Pyr_redox_2"/>
    <property type="match status" value="1"/>
</dbReference>
<evidence type="ECO:0000256" key="1">
    <source>
        <dbReference type="ARBA" id="ARBA00001917"/>
    </source>
</evidence>
<evidence type="ECO:0000313" key="13">
    <source>
        <dbReference type="Proteomes" id="UP000298460"/>
    </source>
</evidence>
<dbReference type="InterPro" id="IPR036188">
    <property type="entry name" value="FAD/NAD-bd_sf"/>
</dbReference>
<accession>A0A4Z0QX61</accession>
<keyword evidence="8" id="KW-0408">Iron</keyword>
<evidence type="ECO:0000259" key="10">
    <source>
        <dbReference type="Pfam" id="PF00724"/>
    </source>
</evidence>
<reference evidence="12 13" key="1">
    <citation type="submission" date="2019-03" db="EMBL/GenBank/DDBJ databases">
        <title>Draft Genome Sequence of Desulfosporosinus fructosivorans Strain 63.6F, Isolated from Marine Sediment in the Baltic Sea.</title>
        <authorList>
            <person name="Hausmann B."/>
            <person name="Vandieken V."/>
            <person name="Pjevac P."/>
            <person name="Schreck K."/>
            <person name="Herbold C.W."/>
            <person name="Loy A."/>
        </authorList>
    </citation>
    <scope>NUCLEOTIDE SEQUENCE [LARGE SCALE GENOMIC DNA]</scope>
    <source>
        <strain evidence="12 13">63.6F</strain>
    </source>
</reference>
<dbReference type="Gene3D" id="3.20.20.70">
    <property type="entry name" value="Aldolase class I"/>
    <property type="match status" value="1"/>
</dbReference>
<dbReference type="GO" id="GO:0046872">
    <property type="term" value="F:metal ion binding"/>
    <property type="evidence" value="ECO:0007669"/>
    <property type="project" value="UniProtKB-KW"/>
</dbReference>
<keyword evidence="13" id="KW-1185">Reference proteome</keyword>
<feature type="domain" description="NADH:flavin oxidoreductase/NADH oxidase N-terminal" evidence="10">
    <location>
        <begin position="4"/>
        <end position="328"/>
    </location>
</feature>
<organism evidence="12 13">
    <name type="scientific">Desulfosporosinus fructosivorans</name>
    <dbReference type="NCBI Taxonomy" id="2018669"/>
    <lineage>
        <taxon>Bacteria</taxon>
        <taxon>Bacillati</taxon>
        <taxon>Bacillota</taxon>
        <taxon>Clostridia</taxon>
        <taxon>Eubacteriales</taxon>
        <taxon>Desulfitobacteriaceae</taxon>
        <taxon>Desulfosporosinus</taxon>
    </lineage>
</organism>
<sequence length="669" mass="71677">MSILFSPAQIGSLQLRNRLVMTPIHLGYSPKGEVNDQLIEFYRARARGGVGLIIVGGCGIDRIGNAFGMTQLDDDRFIPGLRRLVDAVHEEGAKIVPQLYQAGRYAHSALTGQPSVAPSPIASRLTGQTPEELTEGKIVEIIASFVSAAKRSQAAGFDGVEILASAGYLISQFLSPVTNQRTDRYGGDLEARMTFGLEVVEAVREAVGPDYPIIVRVAGNDFVPGSHTNTESRAFCQALEKAGVNAINVTGGWHETPVPQLTMNVPPGAYTYLASGIKQVVSIPVIACNRINTPDLAEEILQEGKADFIGMARPLLADPELPNKAMNGHSELIRQCIGCNQGCLDYVFRLKPTSCLVNAEAGREAELASSGPTKESQRILVIGAGPAGMEFARVATARGHQVTIWEENEQSGGQLKLAASPPGRQDFLNLGTYLANACLELGVTIEYNVKATPENVLTSVQEGKFTRVVIATGARPISPPIPIEAGVETLQAWDVLLGCGKIGKNVIVVGGGAVGVDTALLLAECGTLDNDTLRFLMLQHAETDKELYRLLTQGSKKITVLEMDKGIGRDIGPSTRWSMLADLKRYKVNCQDQTKVLEVRADGVLVENEGAQKIIPADTVILAVGSRSNNELYLALQGKIDSLSIIGDAAKPRKVLDAIHEAYAEAIRV</sequence>
<dbReference type="PRINTS" id="PR00368">
    <property type="entry name" value="FADPNR"/>
</dbReference>
<name>A0A4Z0QX61_9FIRM</name>
<dbReference type="InterPro" id="IPR013785">
    <property type="entry name" value="Aldolase_TIM"/>
</dbReference>
<evidence type="ECO:0000256" key="7">
    <source>
        <dbReference type="ARBA" id="ARBA00023002"/>
    </source>
</evidence>
<dbReference type="SUPFAM" id="SSF51905">
    <property type="entry name" value="FAD/NAD(P)-binding domain"/>
    <property type="match status" value="1"/>
</dbReference>
<protein>
    <submittedName>
        <fullName evidence="12">NADH:flavin oxidoreductase</fullName>
    </submittedName>
</protein>
<keyword evidence="4" id="KW-0285">Flavoprotein</keyword>
<comment type="cofactor">
    <cofactor evidence="2">
        <name>[4Fe-4S] cluster</name>
        <dbReference type="ChEBI" id="CHEBI:49883"/>
    </cofactor>
</comment>
<dbReference type="GO" id="GO:0016491">
    <property type="term" value="F:oxidoreductase activity"/>
    <property type="evidence" value="ECO:0007669"/>
    <property type="project" value="UniProtKB-KW"/>
</dbReference>
<dbReference type="Gene3D" id="3.50.50.60">
    <property type="entry name" value="FAD/NAD(P)-binding domain"/>
    <property type="match status" value="1"/>
</dbReference>
<comment type="similarity">
    <text evidence="3">In the N-terminal section; belongs to the NADH:flavin oxidoreductase/NADH oxidase family.</text>
</comment>
<dbReference type="OrthoDB" id="9772736at2"/>
<proteinExistence type="inferred from homology"/>
<dbReference type="InterPro" id="IPR023753">
    <property type="entry name" value="FAD/NAD-binding_dom"/>
</dbReference>
<dbReference type="GO" id="GO:0051536">
    <property type="term" value="F:iron-sulfur cluster binding"/>
    <property type="evidence" value="ECO:0007669"/>
    <property type="project" value="UniProtKB-KW"/>
</dbReference>
<dbReference type="PANTHER" id="PTHR42917">
    <property type="entry name" value="2,4-DIENOYL-COA REDUCTASE"/>
    <property type="match status" value="1"/>
</dbReference>
<dbReference type="EMBL" id="SPQQ01000020">
    <property type="protein sequence ID" value="TGE35094.1"/>
    <property type="molecule type" value="Genomic_DNA"/>
</dbReference>
<dbReference type="CDD" id="cd02803">
    <property type="entry name" value="OYE_like_FMN_family"/>
    <property type="match status" value="1"/>
</dbReference>
<dbReference type="SUPFAM" id="SSF51395">
    <property type="entry name" value="FMN-linked oxidoreductases"/>
    <property type="match status" value="1"/>
</dbReference>
<gene>
    <name evidence="12" type="ORF">E4K67_27240</name>
</gene>
<dbReference type="AlphaFoldDB" id="A0A4Z0QX61"/>
<dbReference type="PANTHER" id="PTHR42917:SF2">
    <property type="entry name" value="2,4-DIENOYL-COA REDUCTASE [(2E)-ENOYL-COA-PRODUCING]"/>
    <property type="match status" value="1"/>
</dbReference>
<evidence type="ECO:0000259" key="11">
    <source>
        <dbReference type="Pfam" id="PF07992"/>
    </source>
</evidence>
<keyword evidence="6" id="KW-0479">Metal-binding</keyword>
<evidence type="ECO:0000313" key="12">
    <source>
        <dbReference type="EMBL" id="TGE35094.1"/>
    </source>
</evidence>
<dbReference type="RefSeq" id="WP_135552555.1">
    <property type="nucleotide sequence ID" value="NZ_SPQQ01000020.1"/>
</dbReference>
<dbReference type="PRINTS" id="PR00469">
    <property type="entry name" value="PNDRDTASEII"/>
</dbReference>